<feature type="domain" description="HTH cro/C1-type" evidence="1">
    <location>
        <begin position="11"/>
        <end position="64"/>
    </location>
</feature>
<proteinExistence type="predicted"/>
<dbReference type="Proteomes" id="UP000298460">
    <property type="component" value="Unassembled WGS sequence"/>
</dbReference>
<protein>
    <submittedName>
        <fullName evidence="2">XRE family transcriptional regulator</fullName>
    </submittedName>
</protein>
<dbReference type="EMBL" id="SPQQ01000006">
    <property type="protein sequence ID" value="TGE36851.1"/>
    <property type="molecule type" value="Genomic_DNA"/>
</dbReference>
<evidence type="ECO:0000259" key="1">
    <source>
        <dbReference type="PROSITE" id="PS50943"/>
    </source>
</evidence>
<reference evidence="2 3" key="1">
    <citation type="submission" date="2019-03" db="EMBL/GenBank/DDBJ databases">
        <title>Draft Genome Sequence of Desulfosporosinus fructosivorans Strain 63.6F, Isolated from Marine Sediment in the Baltic Sea.</title>
        <authorList>
            <person name="Hausmann B."/>
            <person name="Vandieken V."/>
            <person name="Pjevac P."/>
            <person name="Schreck K."/>
            <person name="Herbold C.W."/>
            <person name="Loy A."/>
        </authorList>
    </citation>
    <scope>NUCLEOTIDE SEQUENCE [LARGE SCALE GENOMIC DNA]</scope>
    <source>
        <strain evidence="2 3">63.6F</strain>
    </source>
</reference>
<name>A0A4Z0R1G5_9FIRM</name>
<sequence length="114" mass="12502">MINVGLELVGKLKQAQGLKTDELAQLSGVPVGTLNKILNGQTKNPSLETVFALAHALGCSVDDFDDEDTIKKDNPIEGLPEEIQDLISRWDKLSNENKLKITGMIDLKLSEQED</sequence>
<dbReference type="AlphaFoldDB" id="A0A4Z0R1G5"/>
<dbReference type="GO" id="GO:0003677">
    <property type="term" value="F:DNA binding"/>
    <property type="evidence" value="ECO:0007669"/>
    <property type="project" value="InterPro"/>
</dbReference>
<dbReference type="Gene3D" id="1.10.260.40">
    <property type="entry name" value="lambda repressor-like DNA-binding domains"/>
    <property type="match status" value="1"/>
</dbReference>
<dbReference type="PROSITE" id="PS50943">
    <property type="entry name" value="HTH_CROC1"/>
    <property type="match status" value="1"/>
</dbReference>
<evidence type="ECO:0000313" key="2">
    <source>
        <dbReference type="EMBL" id="TGE36851.1"/>
    </source>
</evidence>
<dbReference type="Pfam" id="PF01381">
    <property type="entry name" value="HTH_3"/>
    <property type="match status" value="1"/>
</dbReference>
<dbReference type="CDD" id="cd00093">
    <property type="entry name" value="HTH_XRE"/>
    <property type="match status" value="1"/>
</dbReference>
<dbReference type="SUPFAM" id="SSF47413">
    <property type="entry name" value="lambda repressor-like DNA-binding domains"/>
    <property type="match status" value="1"/>
</dbReference>
<accession>A0A4Z0R1G5</accession>
<dbReference type="SMART" id="SM00530">
    <property type="entry name" value="HTH_XRE"/>
    <property type="match status" value="1"/>
</dbReference>
<evidence type="ECO:0000313" key="3">
    <source>
        <dbReference type="Proteomes" id="UP000298460"/>
    </source>
</evidence>
<keyword evidence="3" id="KW-1185">Reference proteome</keyword>
<organism evidence="2 3">
    <name type="scientific">Desulfosporosinus fructosivorans</name>
    <dbReference type="NCBI Taxonomy" id="2018669"/>
    <lineage>
        <taxon>Bacteria</taxon>
        <taxon>Bacillati</taxon>
        <taxon>Bacillota</taxon>
        <taxon>Clostridia</taxon>
        <taxon>Eubacteriales</taxon>
        <taxon>Desulfitobacteriaceae</taxon>
        <taxon>Desulfosporosinus</taxon>
    </lineage>
</organism>
<dbReference type="InterPro" id="IPR001387">
    <property type="entry name" value="Cro/C1-type_HTH"/>
</dbReference>
<dbReference type="InterPro" id="IPR010982">
    <property type="entry name" value="Lambda_DNA-bd_dom_sf"/>
</dbReference>
<gene>
    <name evidence="2" type="ORF">E4K67_17275</name>
</gene>
<comment type="caution">
    <text evidence="2">The sequence shown here is derived from an EMBL/GenBank/DDBJ whole genome shotgun (WGS) entry which is preliminary data.</text>
</comment>